<reference evidence="1 2" key="1">
    <citation type="journal article" date="2015" name="Nature">
        <title>rRNA introns, odd ribosomes, and small enigmatic genomes across a large radiation of phyla.</title>
        <authorList>
            <person name="Brown C.T."/>
            <person name="Hug L.A."/>
            <person name="Thomas B.C."/>
            <person name="Sharon I."/>
            <person name="Castelle C.J."/>
            <person name="Singh A."/>
            <person name="Wilkins M.J."/>
            <person name="Williams K.H."/>
            <person name="Banfield J.F."/>
        </authorList>
    </citation>
    <scope>NUCLEOTIDE SEQUENCE [LARGE SCALE GENOMIC DNA]</scope>
</reference>
<dbReference type="AlphaFoldDB" id="A0A0G1L2J1"/>
<comment type="caution">
    <text evidence="1">The sequence shown here is derived from an EMBL/GenBank/DDBJ whole genome shotgun (WGS) entry which is preliminary data.</text>
</comment>
<dbReference type="EMBL" id="LCKF01000042">
    <property type="protein sequence ID" value="KKT90186.1"/>
    <property type="molecule type" value="Genomic_DNA"/>
</dbReference>
<gene>
    <name evidence="1" type="ORF">UW92_C0042G0003</name>
</gene>
<proteinExistence type="predicted"/>
<protein>
    <submittedName>
        <fullName evidence="1">Uncharacterized protein</fullName>
    </submittedName>
</protein>
<dbReference type="Proteomes" id="UP000033966">
    <property type="component" value="Unassembled WGS sequence"/>
</dbReference>
<evidence type="ECO:0000313" key="1">
    <source>
        <dbReference type="EMBL" id="KKT90186.1"/>
    </source>
</evidence>
<name>A0A0G1L2J1_9BACT</name>
<organism evidence="1 2">
    <name type="scientific">Candidatus Jorgensenbacteria bacterium GW2011_GWA2_45_13</name>
    <dbReference type="NCBI Taxonomy" id="1618662"/>
    <lineage>
        <taxon>Bacteria</taxon>
        <taxon>Candidatus Joergenseniibacteriota</taxon>
    </lineage>
</organism>
<sequence length="54" mass="6042">MFAKFLTGRDRIPIPTITMTLTKKTNIVAMKIISDRKIAICLPERTGFSVQAGF</sequence>
<evidence type="ECO:0000313" key="2">
    <source>
        <dbReference type="Proteomes" id="UP000033966"/>
    </source>
</evidence>
<accession>A0A0G1L2J1</accession>